<dbReference type="PANTHER" id="PTHR42941:SF1">
    <property type="entry name" value="SLL1037 PROTEIN"/>
    <property type="match status" value="1"/>
</dbReference>
<reference evidence="2 3" key="1">
    <citation type="submission" date="2019-11" db="EMBL/GenBank/DDBJ databases">
        <title>Pseudooceanicola pacifica sp. nov., isolated from deep-sea sediment of the Pacific Ocean.</title>
        <authorList>
            <person name="Lyu L."/>
        </authorList>
    </citation>
    <scope>NUCLEOTIDE SEQUENCE [LARGE SCALE GENOMIC DNA]</scope>
    <source>
        <strain evidence="2 3">216_PA32_1</strain>
    </source>
</reference>
<sequence length="392" mass="41941">MARIGSGRSGRKTMKFTKLAVFAAAMTALPPMTASAQELEFPATMVWSAYPTGAMGYAHAVAFGNVLQTKYGSSLRVLPGQNDVARLLPLKAGRADLCICGIGAYSAVEGLGDFASRDWGPQPYRVLRAGYGDYGFAPLSSAKSGIKDAADIAGKRVVYIPGSDSQNEITTAYLAFAGLTWDDVERVEIPGYTQGVEAIGSGQADLMAAGSVATPTIMQLQTSPRGIYYVPLPAEDTEGWARLQAVAPYLSAHQITVGATMSADNPHAGAIYPYPILIVKPDYAPGLAHDVTSFMADDYDAYAEAAPAPAGWKLDRQRFDGVFPFHEGAVAYFKEQGMWTDEAQAHQDMLLKRQEVLAQAWTDYTASAPDDDEAFKAGWLKARQAALDAAKL</sequence>
<protein>
    <submittedName>
        <fullName evidence="2">TAXI family TRAP transporter solute-binding subunit</fullName>
    </submittedName>
</protein>
<accession>A0A844W1T7</accession>
<dbReference type="SUPFAM" id="SSF53850">
    <property type="entry name" value="Periplasmic binding protein-like II"/>
    <property type="match status" value="1"/>
</dbReference>
<dbReference type="AlphaFoldDB" id="A0A844W1T7"/>
<dbReference type="Proteomes" id="UP000443843">
    <property type="component" value="Unassembled WGS sequence"/>
</dbReference>
<dbReference type="InterPro" id="IPR011852">
    <property type="entry name" value="TRAP_TAXI"/>
</dbReference>
<feature type="signal peptide" evidence="1">
    <location>
        <begin position="1"/>
        <end position="36"/>
    </location>
</feature>
<dbReference type="Gene3D" id="3.40.190.10">
    <property type="entry name" value="Periplasmic binding protein-like II"/>
    <property type="match status" value="2"/>
</dbReference>
<evidence type="ECO:0000313" key="3">
    <source>
        <dbReference type="Proteomes" id="UP000443843"/>
    </source>
</evidence>
<name>A0A844W1T7_9RHOB</name>
<proteinExistence type="predicted"/>
<dbReference type="PANTHER" id="PTHR42941">
    <property type="entry name" value="SLL1037 PROTEIN"/>
    <property type="match status" value="1"/>
</dbReference>
<organism evidence="2 3">
    <name type="scientific">Pseudooceanicola pacificus</name>
    <dbReference type="NCBI Taxonomy" id="2676438"/>
    <lineage>
        <taxon>Bacteria</taxon>
        <taxon>Pseudomonadati</taxon>
        <taxon>Pseudomonadota</taxon>
        <taxon>Alphaproteobacteria</taxon>
        <taxon>Rhodobacterales</taxon>
        <taxon>Paracoccaceae</taxon>
        <taxon>Pseudooceanicola</taxon>
    </lineage>
</organism>
<gene>
    <name evidence="2" type="ORF">GLS40_08685</name>
</gene>
<dbReference type="EMBL" id="WNXQ01000004">
    <property type="protein sequence ID" value="MWB78096.1"/>
    <property type="molecule type" value="Genomic_DNA"/>
</dbReference>
<comment type="caution">
    <text evidence="2">The sequence shown here is derived from an EMBL/GenBank/DDBJ whole genome shotgun (WGS) entry which is preliminary data.</text>
</comment>
<keyword evidence="1" id="KW-0732">Signal</keyword>
<dbReference type="NCBIfam" id="TIGR02122">
    <property type="entry name" value="TRAP_TAXI"/>
    <property type="match status" value="1"/>
</dbReference>
<dbReference type="Pfam" id="PF16868">
    <property type="entry name" value="NMT1_3"/>
    <property type="match status" value="1"/>
</dbReference>
<feature type="chain" id="PRO_5032511554" evidence="1">
    <location>
        <begin position="37"/>
        <end position="392"/>
    </location>
</feature>
<keyword evidence="3" id="KW-1185">Reference proteome</keyword>
<evidence type="ECO:0000313" key="2">
    <source>
        <dbReference type="EMBL" id="MWB78096.1"/>
    </source>
</evidence>
<evidence type="ECO:0000256" key="1">
    <source>
        <dbReference type="SAM" id="SignalP"/>
    </source>
</evidence>